<keyword evidence="2" id="KW-0012">Acyltransferase</keyword>
<dbReference type="InterPro" id="IPR000182">
    <property type="entry name" value="GNAT_dom"/>
</dbReference>
<keyword evidence="1" id="KW-0808">Transferase</keyword>
<dbReference type="PROSITE" id="PS51186">
    <property type="entry name" value="GNAT"/>
    <property type="match status" value="1"/>
</dbReference>
<dbReference type="Gene3D" id="3.40.630.30">
    <property type="match status" value="1"/>
</dbReference>
<protein>
    <recommendedName>
        <fullName evidence="3">N-acetyltransferase domain-containing protein</fullName>
    </recommendedName>
</protein>
<dbReference type="PANTHER" id="PTHR43877">
    <property type="entry name" value="AMINOALKYLPHOSPHONATE N-ACETYLTRANSFERASE-RELATED-RELATED"/>
    <property type="match status" value="1"/>
</dbReference>
<feature type="domain" description="N-acetyltransferase" evidence="3">
    <location>
        <begin position="4"/>
        <end position="155"/>
    </location>
</feature>
<evidence type="ECO:0000256" key="1">
    <source>
        <dbReference type="ARBA" id="ARBA00022679"/>
    </source>
</evidence>
<dbReference type="Proteomes" id="UP001156905">
    <property type="component" value="Unassembled WGS sequence"/>
</dbReference>
<evidence type="ECO:0000256" key="2">
    <source>
        <dbReference type="ARBA" id="ARBA00023315"/>
    </source>
</evidence>
<evidence type="ECO:0000313" key="5">
    <source>
        <dbReference type="Proteomes" id="UP001156905"/>
    </source>
</evidence>
<evidence type="ECO:0000313" key="4">
    <source>
        <dbReference type="EMBL" id="GLR83328.1"/>
    </source>
</evidence>
<keyword evidence="5" id="KW-1185">Reference proteome</keyword>
<accession>A0ABQ6AP51</accession>
<dbReference type="SUPFAM" id="SSF55729">
    <property type="entry name" value="Acyl-CoA N-acyltransferases (Nat)"/>
    <property type="match status" value="1"/>
</dbReference>
<dbReference type="InterPro" id="IPR050832">
    <property type="entry name" value="Bact_Acetyltransf"/>
</dbReference>
<sequence>MAEIETYIVNPGTAEIDICARWRAETFSVLEASVEKERRTLNRFAADQARQVALIAKRGTVPVGTCLLVPSEIEPNHQVSPWLAGLFVAPEHRRHGAGAVLVRAIEAQARVRGFAQIFLYTISAAPFYQRLGWDLVEHTDWKGFGRTAFMSRTIKVMSP</sequence>
<evidence type="ECO:0000259" key="3">
    <source>
        <dbReference type="PROSITE" id="PS51186"/>
    </source>
</evidence>
<reference evidence="5" key="1">
    <citation type="journal article" date="2019" name="Int. J. Syst. Evol. Microbiol.">
        <title>The Global Catalogue of Microorganisms (GCM) 10K type strain sequencing project: providing services to taxonomists for standard genome sequencing and annotation.</title>
        <authorList>
            <consortium name="The Broad Institute Genomics Platform"/>
            <consortium name="The Broad Institute Genome Sequencing Center for Infectious Disease"/>
            <person name="Wu L."/>
            <person name="Ma J."/>
        </authorList>
    </citation>
    <scope>NUCLEOTIDE SEQUENCE [LARGE SCALE GENOMIC DNA]</scope>
    <source>
        <strain evidence="5">NBRC 102520</strain>
    </source>
</reference>
<dbReference type="RefSeq" id="WP_284260019.1">
    <property type="nucleotide sequence ID" value="NZ_BSOW01000001.1"/>
</dbReference>
<organism evidence="4 5">
    <name type="scientific">Bradyrhizobium iriomotense</name>
    <dbReference type="NCBI Taxonomy" id="441950"/>
    <lineage>
        <taxon>Bacteria</taxon>
        <taxon>Pseudomonadati</taxon>
        <taxon>Pseudomonadota</taxon>
        <taxon>Alphaproteobacteria</taxon>
        <taxon>Hyphomicrobiales</taxon>
        <taxon>Nitrobacteraceae</taxon>
        <taxon>Bradyrhizobium</taxon>
    </lineage>
</organism>
<dbReference type="Pfam" id="PF00583">
    <property type="entry name" value="Acetyltransf_1"/>
    <property type="match status" value="1"/>
</dbReference>
<proteinExistence type="predicted"/>
<dbReference type="InterPro" id="IPR016181">
    <property type="entry name" value="Acyl_CoA_acyltransferase"/>
</dbReference>
<comment type="caution">
    <text evidence="4">The sequence shown here is derived from an EMBL/GenBank/DDBJ whole genome shotgun (WGS) entry which is preliminary data.</text>
</comment>
<dbReference type="CDD" id="cd04301">
    <property type="entry name" value="NAT_SF"/>
    <property type="match status" value="1"/>
</dbReference>
<dbReference type="EMBL" id="BSOW01000001">
    <property type="protein sequence ID" value="GLR83328.1"/>
    <property type="molecule type" value="Genomic_DNA"/>
</dbReference>
<name>A0ABQ6AP51_9BRAD</name>
<gene>
    <name evidence="4" type="ORF">GCM10007857_00380</name>
</gene>